<dbReference type="GeneID" id="116306420"/>
<feature type="transmembrane region" description="Helical" evidence="11">
    <location>
        <begin position="55"/>
        <end position="78"/>
    </location>
</feature>
<dbReference type="PANTHER" id="PTHR24246">
    <property type="entry name" value="OLFACTORY RECEPTOR AND ADENOSINE RECEPTOR"/>
    <property type="match status" value="1"/>
</dbReference>
<evidence type="ECO:0000313" key="17">
    <source>
        <dbReference type="RefSeq" id="XP_031572338.1"/>
    </source>
</evidence>
<evidence type="ECO:0000256" key="9">
    <source>
        <dbReference type="ARBA" id="ARBA00023224"/>
    </source>
</evidence>
<dbReference type="Pfam" id="PF00001">
    <property type="entry name" value="7tm_1"/>
    <property type="match status" value="1"/>
</dbReference>
<sequence>MNNSSSQAQPGGMMFPEPVGWCVSFGVLAACIIAGNLIAISVLTRKRFLRRRTSYFLLSLTVADLMVGTISVPTYIFQLAASPSSDNTFVKYIKASDVFCSLASTFTLTIIALERVFAITYPLQHRVSTKKLYYILVSSVWILAGVLSSLYFFYNYKLLDHDVFFYFMLITFALSLFIMLVAYIVIWIRVTKTLYLDEHKHHGSLSATDSFSEEKKSKDRIELTPNPSNGKSRSSPVSLRKFKGNKLQTKALTGKDVERSRSRADSEKKLALTLFIVTAVFIVTWLPFQIINIIVFRCRKYKLFCIPPIDVIYFCKLLNYSNSFINPVVYSLRLPDFRLALKKIVFKKLRCLLCLD</sequence>
<feature type="region of interest" description="Disordered" evidence="10">
    <location>
        <begin position="205"/>
        <end position="238"/>
    </location>
</feature>
<dbReference type="Proteomes" id="UP000515163">
    <property type="component" value="Unplaced"/>
</dbReference>
<feature type="compositionally biased region" description="Basic and acidic residues" evidence="10">
    <location>
        <begin position="212"/>
        <end position="222"/>
    </location>
</feature>
<comment type="subcellular location">
    <subcellularLocation>
        <location evidence="1">Cell membrane</location>
        <topology evidence="1">Multi-pass membrane protein</topology>
    </subcellularLocation>
</comment>
<protein>
    <submittedName>
        <fullName evidence="14 15">Dopamine D2-like receptor</fullName>
    </submittedName>
</protein>
<keyword evidence="3 11" id="KW-0812">Transmembrane</keyword>
<dbReference type="OrthoDB" id="5953793at2759"/>
<evidence type="ECO:0000313" key="20">
    <source>
        <dbReference type="RefSeq" id="XP_031572341.1"/>
    </source>
</evidence>
<dbReference type="RefSeq" id="XP_031572340.1">
    <property type="nucleotide sequence ID" value="XM_031716480.1"/>
</dbReference>
<feature type="transmembrane region" description="Helical" evidence="11">
    <location>
        <begin position="270"/>
        <end position="288"/>
    </location>
</feature>
<dbReference type="RefSeq" id="XP_031572338.1">
    <property type="nucleotide sequence ID" value="XM_031716478.1"/>
</dbReference>
<evidence type="ECO:0000256" key="1">
    <source>
        <dbReference type="ARBA" id="ARBA00004651"/>
    </source>
</evidence>
<evidence type="ECO:0000256" key="7">
    <source>
        <dbReference type="ARBA" id="ARBA00023170"/>
    </source>
</evidence>
<dbReference type="InterPro" id="IPR017452">
    <property type="entry name" value="GPCR_Rhodpsn_7TM"/>
</dbReference>
<dbReference type="RefSeq" id="XP_031572334.1">
    <property type="nucleotide sequence ID" value="XM_031716474.1"/>
</dbReference>
<keyword evidence="5" id="KW-0297">G-protein coupled receptor</keyword>
<dbReference type="AlphaFoldDB" id="A0A6P8IYT9"/>
<keyword evidence="6 11" id="KW-0472">Membrane</keyword>
<dbReference type="KEGG" id="aten:116306420"/>
<dbReference type="PANTHER" id="PTHR24246:SF27">
    <property type="entry name" value="ADENOSINE RECEPTOR, ISOFORM A"/>
    <property type="match status" value="1"/>
</dbReference>
<dbReference type="Gene3D" id="1.20.1070.10">
    <property type="entry name" value="Rhodopsin 7-helix transmembrane proteins"/>
    <property type="match status" value="1"/>
</dbReference>
<dbReference type="SMART" id="SM01381">
    <property type="entry name" value="7TM_GPCR_Srsx"/>
    <property type="match status" value="1"/>
</dbReference>
<evidence type="ECO:0000256" key="6">
    <source>
        <dbReference type="ARBA" id="ARBA00023136"/>
    </source>
</evidence>
<evidence type="ECO:0000313" key="14">
    <source>
        <dbReference type="RefSeq" id="XP_031572334.1"/>
    </source>
</evidence>
<feature type="transmembrane region" description="Helical" evidence="11">
    <location>
        <begin position="166"/>
        <end position="190"/>
    </location>
</feature>
<reference evidence="14 15" key="1">
    <citation type="submission" date="2025-04" db="UniProtKB">
        <authorList>
            <consortium name="RefSeq"/>
        </authorList>
    </citation>
    <scope>IDENTIFICATION</scope>
    <source>
        <tissue evidence="14 15">Tentacle</tissue>
    </source>
</reference>
<evidence type="ECO:0000256" key="2">
    <source>
        <dbReference type="ARBA" id="ARBA00022475"/>
    </source>
</evidence>
<evidence type="ECO:0000313" key="13">
    <source>
        <dbReference type="Proteomes" id="UP000515163"/>
    </source>
</evidence>
<dbReference type="RefSeq" id="XP_031572341.1">
    <property type="nucleotide sequence ID" value="XM_031716481.1"/>
</dbReference>
<feature type="transmembrane region" description="Helical" evidence="11">
    <location>
        <begin position="18"/>
        <end position="43"/>
    </location>
</feature>
<evidence type="ECO:0000313" key="21">
    <source>
        <dbReference type="RefSeq" id="XP_031572342.1"/>
    </source>
</evidence>
<evidence type="ECO:0000256" key="8">
    <source>
        <dbReference type="ARBA" id="ARBA00023180"/>
    </source>
</evidence>
<keyword evidence="7" id="KW-0675">Receptor</keyword>
<keyword evidence="4 11" id="KW-1133">Transmembrane helix</keyword>
<evidence type="ECO:0000313" key="19">
    <source>
        <dbReference type="RefSeq" id="XP_031572340.1"/>
    </source>
</evidence>
<evidence type="ECO:0000256" key="4">
    <source>
        <dbReference type="ARBA" id="ARBA00022989"/>
    </source>
</evidence>
<keyword evidence="9" id="KW-0807">Transducer</keyword>
<feature type="transmembrane region" description="Helical" evidence="11">
    <location>
        <begin position="132"/>
        <end position="154"/>
    </location>
</feature>
<evidence type="ECO:0000313" key="15">
    <source>
        <dbReference type="RefSeq" id="XP_031572335.1"/>
    </source>
</evidence>
<dbReference type="RefSeq" id="XP_031572337.1">
    <property type="nucleotide sequence ID" value="XM_031716477.1"/>
</dbReference>
<gene>
    <name evidence="14 15 16 17 18 19 20 21" type="primary">LOC116306420</name>
</gene>
<dbReference type="CDD" id="cd00637">
    <property type="entry name" value="7tm_classA_rhodopsin-like"/>
    <property type="match status" value="1"/>
</dbReference>
<keyword evidence="13" id="KW-1185">Reference proteome</keyword>
<evidence type="ECO:0000256" key="10">
    <source>
        <dbReference type="SAM" id="MobiDB-lite"/>
    </source>
</evidence>
<feature type="transmembrane region" description="Helical" evidence="11">
    <location>
        <begin position="98"/>
        <end position="120"/>
    </location>
</feature>
<evidence type="ECO:0000256" key="11">
    <source>
        <dbReference type="SAM" id="Phobius"/>
    </source>
</evidence>
<evidence type="ECO:0000313" key="18">
    <source>
        <dbReference type="RefSeq" id="XP_031572339.1"/>
    </source>
</evidence>
<dbReference type="GO" id="GO:0005886">
    <property type="term" value="C:plasma membrane"/>
    <property type="evidence" value="ECO:0007669"/>
    <property type="project" value="UniProtKB-SubCell"/>
</dbReference>
<evidence type="ECO:0000256" key="3">
    <source>
        <dbReference type="ARBA" id="ARBA00022692"/>
    </source>
</evidence>
<dbReference type="PRINTS" id="PR00237">
    <property type="entry name" value="GPCRRHODOPSN"/>
</dbReference>
<evidence type="ECO:0000256" key="5">
    <source>
        <dbReference type="ARBA" id="ARBA00023040"/>
    </source>
</evidence>
<feature type="domain" description="G-protein coupled receptors family 1 profile" evidence="12">
    <location>
        <begin position="35"/>
        <end position="330"/>
    </location>
</feature>
<dbReference type="GO" id="GO:0004930">
    <property type="term" value="F:G protein-coupled receptor activity"/>
    <property type="evidence" value="ECO:0007669"/>
    <property type="project" value="UniProtKB-KW"/>
</dbReference>
<dbReference type="InterPro" id="IPR000276">
    <property type="entry name" value="GPCR_Rhodpsn"/>
</dbReference>
<evidence type="ECO:0000313" key="16">
    <source>
        <dbReference type="RefSeq" id="XP_031572337.1"/>
    </source>
</evidence>
<evidence type="ECO:0000259" key="12">
    <source>
        <dbReference type="PROSITE" id="PS50262"/>
    </source>
</evidence>
<dbReference type="RefSeq" id="XP_031572339.1">
    <property type="nucleotide sequence ID" value="XM_031716479.1"/>
</dbReference>
<keyword evidence="2" id="KW-1003">Cell membrane</keyword>
<dbReference type="PROSITE" id="PS50262">
    <property type="entry name" value="G_PROTEIN_RECEP_F1_2"/>
    <property type="match status" value="1"/>
</dbReference>
<dbReference type="RefSeq" id="XP_031572342.1">
    <property type="nucleotide sequence ID" value="XM_031716482.1"/>
</dbReference>
<organism evidence="13 18">
    <name type="scientific">Actinia tenebrosa</name>
    <name type="common">Australian red waratah sea anemone</name>
    <dbReference type="NCBI Taxonomy" id="6105"/>
    <lineage>
        <taxon>Eukaryota</taxon>
        <taxon>Metazoa</taxon>
        <taxon>Cnidaria</taxon>
        <taxon>Anthozoa</taxon>
        <taxon>Hexacorallia</taxon>
        <taxon>Actiniaria</taxon>
        <taxon>Actiniidae</taxon>
        <taxon>Actinia</taxon>
    </lineage>
</organism>
<proteinExistence type="predicted"/>
<keyword evidence="8" id="KW-0325">Glycoprotein</keyword>
<accession>A0A6P8IYT9</accession>
<dbReference type="RefSeq" id="XP_031572335.1">
    <property type="nucleotide sequence ID" value="XM_031716475.1"/>
</dbReference>
<feature type="compositionally biased region" description="Polar residues" evidence="10">
    <location>
        <begin position="225"/>
        <end position="237"/>
    </location>
</feature>
<dbReference type="SUPFAM" id="SSF81321">
    <property type="entry name" value="Family A G protein-coupled receptor-like"/>
    <property type="match status" value="1"/>
</dbReference>
<name>A0A6P8IYT9_ACTTE</name>